<accession>A0A8D8EZV2</accession>
<dbReference type="EMBL" id="HBUE01022617">
    <property type="protein sequence ID" value="CAG6453324.1"/>
    <property type="molecule type" value="Transcribed_RNA"/>
</dbReference>
<feature type="compositionally biased region" description="Low complexity" evidence="1">
    <location>
        <begin position="69"/>
        <end position="89"/>
    </location>
</feature>
<dbReference type="EMBL" id="HBUE01242163">
    <property type="protein sequence ID" value="CAG6550006.1"/>
    <property type="molecule type" value="Transcribed_RNA"/>
</dbReference>
<reference evidence="2" key="1">
    <citation type="submission" date="2021-05" db="EMBL/GenBank/DDBJ databases">
        <authorList>
            <person name="Alioto T."/>
            <person name="Alioto T."/>
            <person name="Gomez Garrido J."/>
        </authorList>
    </citation>
    <scope>NUCLEOTIDE SEQUENCE</scope>
</reference>
<keyword evidence="2" id="KW-0489">Methyltransferase</keyword>
<organism evidence="2">
    <name type="scientific">Culex pipiens</name>
    <name type="common">House mosquito</name>
    <dbReference type="NCBI Taxonomy" id="7175"/>
    <lineage>
        <taxon>Eukaryota</taxon>
        <taxon>Metazoa</taxon>
        <taxon>Ecdysozoa</taxon>
        <taxon>Arthropoda</taxon>
        <taxon>Hexapoda</taxon>
        <taxon>Insecta</taxon>
        <taxon>Pterygota</taxon>
        <taxon>Neoptera</taxon>
        <taxon>Endopterygota</taxon>
        <taxon>Diptera</taxon>
        <taxon>Nematocera</taxon>
        <taxon>Culicoidea</taxon>
        <taxon>Culicidae</taxon>
        <taxon>Culicinae</taxon>
        <taxon>Culicini</taxon>
        <taxon>Culex</taxon>
        <taxon>Culex</taxon>
    </lineage>
</organism>
<feature type="compositionally biased region" description="Basic and acidic residues" evidence="1">
    <location>
        <begin position="93"/>
        <end position="102"/>
    </location>
</feature>
<evidence type="ECO:0000256" key="1">
    <source>
        <dbReference type="SAM" id="MobiDB-lite"/>
    </source>
</evidence>
<name>A0A8D8EZV2_CULPI</name>
<dbReference type="GO" id="GO:0008168">
    <property type="term" value="F:methyltransferase activity"/>
    <property type="evidence" value="ECO:0007669"/>
    <property type="project" value="UniProtKB-KW"/>
</dbReference>
<protein>
    <submittedName>
        <fullName evidence="2">tRNA (Guanine(37)-N1)-methyltransferase</fullName>
    </submittedName>
</protein>
<feature type="region of interest" description="Disordered" evidence="1">
    <location>
        <begin position="66"/>
        <end position="102"/>
    </location>
</feature>
<dbReference type="AlphaFoldDB" id="A0A8D8EZV2"/>
<dbReference type="GO" id="GO:0032259">
    <property type="term" value="P:methylation"/>
    <property type="evidence" value="ECO:0007669"/>
    <property type="project" value="UniProtKB-KW"/>
</dbReference>
<dbReference type="EMBL" id="HBUE01349221">
    <property type="protein sequence ID" value="CAG6602286.1"/>
    <property type="molecule type" value="Transcribed_RNA"/>
</dbReference>
<dbReference type="EMBL" id="HBUE01349222">
    <property type="protein sequence ID" value="CAG6602288.1"/>
    <property type="molecule type" value="Transcribed_RNA"/>
</dbReference>
<evidence type="ECO:0000313" key="2">
    <source>
        <dbReference type="EMBL" id="CAG6453326.1"/>
    </source>
</evidence>
<proteinExistence type="predicted"/>
<dbReference type="EMBL" id="HBUE01242162">
    <property type="protein sequence ID" value="CAG6550004.1"/>
    <property type="molecule type" value="Transcribed_RNA"/>
</dbReference>
<keyword evidence="2" id="KW-0808">Transferase</keyword>
<sequence length="102" mass="11567">MAKRSTKNRQQVKQVAKKAKNVFAVTQGKKNNTKKAKEVSTKLKKINVNAKREKADKNFQDLHAQIVSKKQNNKPAPKPLPAKNKAQPNTKQMEADLDKMQM</sequence>
<dbReference type="EMBL" id="HBUE01022619">
    <property type="protein sequence ID" value="CAG6453326.1"/>
    <property type="molecule type" value="Transcribed_RNA"/>
</dbReference>